<evidence type="ECO:0008006" key="3">
    <source>
        <dbReference type="Google" id="ProtNLM"/>
    </source>
</evidence>
<dbReference type="InterPro" id="IPR045683">
    <property type="entry name" value="DUF6192"/>
</dbReference>
<name>A0A8J3WXK9_9ACTN</name>
<dbReference type="RefSeq" id="WP_203880367.1">
    <property type="nucleotide sequence ID" value="NZ_BOOK01000107.1"/>
</dbReference>
<organism evidence="1 2">
    <name type="scientific">Planobispora takensis</name>
    <dbReference type="NCBI Taxonomy" id="1367882"/>
    <lineage>
        <taxon>Bacteria</taxon>
        <taxon>Bacillati</taxon>
        <taxon>Actinomycetota</taxon>
        <taxon>Actinomycetes</taxon>
        <taxon>Streptosporangiales</taxon>
        <taxon>Streptosporangiaceae</taxon>
        <taxon>Planobispora</taxon>
    </lineage>
</organism>
<accession>A0A8J3WXK9</accession>
<dbReference type="EMBL" id="BOOK01000107">
    <property type="protein sequence ID" value="GII06159.1"/>
    <property type="molecule type" value="Genomic_DNA"/>
</dbReference>
<dbReference type="Proteomes" id="UP000634476">
    <property type="component" value="Unassembled WGS sequence"/>
</dbReference>
<sequence length="300" mass="33077">MGATMVGHVALERYQELVERTRQLVETVGRAQFEIGDNALEIAPMQERGGSHPLAGIDDTYDISEILATFADDVGLAAATIKEYRWTSSRWPAQYRQVGVSHKVHRILAAISDEQARWRQITRPPLDERTGHCRWTPDAASRIVGYQVERPVSVKEKVRAIHDLAGDEEVAATVATDLLRRPAVAHQAMADDTAKHMVNRAQYNQAHQAAEPARRAVAPALRRVEHTLGFIDLVGACAAFVAAGGRIVPALRGRSFTDTERASVHKNLARVRSTADWIETAIDTGDTTLDEGLVALLRDR</sequence>
<comment type="caution">
    <text evidence="1">The sequence shown here is derived from an EMBL/GenBank/DDBJ whole genome shotgun (WGS) entry which is preliminary data.</text>
</comment>
<gene>
    <name evidence="1" type="ORF">Pta02_81670</name>
</gene>
<evidence type="ECO:0000313" key="1">
    <source>
        <dbReference type="EMBL" id="GII06159.1"/>
    </source>
</evidence>
<proteinExistence type="predicted"/>
<protein>
    <recommendedName>
        <fullName evidence="3">RacO protein</fullName>
    </recommendedName>
</protein>
<evidence type="ECO:0000313" key="2">
    <source>
        <dbReference type="Proteomes" id="UP000634476"/>
    </source>
</evidence>
<reference evidence="1" key="1">
    <citation type="submission" date="2021-01" db="EMBL/GenBank/DDBJ databases">
        <title>Whole genome shotgun sequence of Planobispora takensis NBRC 109077.</title>
        <authorList>
            <person name="Komaki H."/>
            <person name="Tamura T."/>
        </authorList>
    </citation>
    <scope>NUCLEOTIDE SEQUENCE</scope>
    <source>
        <strain evidence="1">NBRC 109077</strain>
    </source>
</reference>
<dbReference type="AlphaFoldDB" id="A0A8J3WXK9"/>
<keyword evidence="2" id="KW-1185">Reference proteome</keyword>
<dbReference type="Pfam" id="PF19691">
    <property type="entry name" value="DUF6192"/>
    <property type="match status" value="1"/>
</dbReference>